<feature type="transmembrane region" description="Helical" evidence="2">
    <location>
        <begin position="128"/>
        <end position="152"/>
    </location>
</feature>
<dbReference type="PATRIC" id="fig|480391.4.peg.814"/>
<dbReference type="Proteomes" id="UP000051249">
    <property type="component" value="Unassembled WGS sequence"/>
</dbReference>
<dbReference type="AlphaFoldDB" id="A0A0R2NFS3"/>
<keyword evidence="2" id="KW-0812">Transmembrane</keyword>
<feature type="compositionally biased region" description="Basic and acidic residues" evidence="1">
    <location>
        <begin position="334"/>
        <end position="347"/>
    </location>
</feature>
<feature type="transmembrane region" description="Helical" evidence="2">
    <location>
        <begin position="90"/>
        <end position="116"/>
    </location>
</feature>
<protein>
    <submittedName>
        <fullName evidence="3">Uncharacterized protein</fullName>
    </submittedName>
</protein>
<name>A0A0R2NFS3_9LACO</name>
<gene>
    <name evidence="3" type="ORF">IV88_GL000803</name>
</gene>
<proteinExistence type="predicted"/>
<accession>A0A0R2NFS3</accession>
<keyword evidence="4" id="KW-1185">Reference proteome</keyword>
<evidence type="ECO:0000313" key="4">
    <source>
        <dbReference type="Proteomes" id="UP000051249"/>
    </source>
</evidence>
<comment type="caution">
    <text evidence="3">The sequence shown here is derived from an EMBL/GenBank/DDBJ whole genome shotgun (WGS) entry which is preliminary data.</text>
</comment>
<dbReference type="OrthoDB" id="10021354at2"/>
<evidence type="ECO:0000313" key="3">
    <source>
        <dbReference type="EMBL" id="KRO24673.1"/>
    </source>
</evidence>
<evidence type="ECO:0000256" key="2">
    <source>
        <dbReference type="SAM" id="Phobius"/>
    </source>
</evidence>
<organism evidence="3 4">
    <name type="scientific">Pediococcus argentinicus</name>
    <dbReference type="NCBI Taxonomy" id="480391"/>
    <lineage>
        <taxon>Bacteria</taxon>
        <taxon>Bacillati</taxon>
        <taxon>Bacillota</taxon>
        <taxon>Bacilli</taxon>
        <taxon>Lactobacillales</taxon>
        <taxon>Lactobacillaceae</taxon>
        <taxon>Pediococcus</taxon>
    </lineage>
</organism>
<keyword evidence="2" id="KW-0472">Membrane</keyword>
<feature type="compositionally biased region" description="Basic and acidic residues" evidence="1">
    <location>
        <begin position="288"/>
        <end position="317"/>
    </location>
</feature>
<dbReference type="RefSeq" id="WP_057799918.1">
    <property type="nucleotide sequence ID" value="NZ_BJZZ01000023.1"/>
</dbReference>
<feature type="region of interest" description="Disordered" evidence="1">
    <location>
        <begin position="287"/>
        <end position="358"/>
    </location>
</feature>
<keyword evidence="2" id="KW-1133">Transmembrane helix</keyword>
<reference evidence="3 4" key="1">
    <citation type="journal article" date="2015" name="Genome Announc.">
        <title>Expanding the biotechnology potential of lactobacilli through comparative genomics of 213 strains and associated genera.</title>
        <authorList>
            <person name="Sun Z."/>
            <person name="Harris H.M."/>
            <person name="McCann A."/>
            <person name="Guo C."/>
            <person name="Argimon S."/>
            <person name="Zhang W."/>
            <person name="Yang X."/>
            <person name="Jeffery I.B."/>
            <person name="Cooney J.C."/>
            <person name="Kagawa T.F."/>
            <person name="Liu W."/>
            <person name="Song Y."/>
            <person name="Salvetti E."/>
            <person name="Wrobel A."/>
            <person name="Rasinkangas P."/>
            <person name="Parkhill J."/>
            <person name="Rea M.C."/>
            <person name="O'Sullivan O."/>
            <person name="Ritari J."/>
            <person name="Douillard F.P."/>
            <person name="Paul Ross R."/>
            <person name="Yang R."/>
            <person name="Briner A.E."/>
            <person name="Felis G.E."/>
            <person name="de Vos W.M."/>
            <person name="Barrangou R."/>
            <person name="Klaenhammer T.R."/>
            <person name="Caufield P.W."/>
            <person name="Cui Y."/>
            <person name="Zhang H."/>
            <person name="O'Toole P.W."/>
        </authorList>
    </citation>
    <scope>NUCLEOTIDE SEQUENCE [LARGE SCALE GENOMIC DNA]</scope>
    <source>
        <strain evidence="3 4">DSM 23026</strain>
    </source>
</reference>
<evidence type="ECO:0000256" key="1">
    <source>
        <dbReference type="SAM" id="MobiDB-lite"/>
    </source>
</evidence>
<sequence>MTSLETIQDKSELINILKNGLEAYDLNASLQAKQQEQKDYAENYFQNSESYQSIKQENSKRIINDFHENTDKRQILEKKLKHTNNMLLTVIKYVAIFVLITAVLIVIGGGVIQPMIAGPNAQTAHPILYVWAWDGRFSSFIALIIVLILNAFRQNKAKKIKTEIKNTDMYFNSKRKQDNINYQNKENELRSQSNSLLPSAHDSNFDLLSTEISELNADLDNHLSFMAQYIPQHYQSRQYLQRLIQILEDGEASDWPGAVSVLKSDIHRNNVEIESKQQTLAAQLSQRANERSLEETKMGRLASEKAAKESELTRKSAEQTAANSNKMLKASEQAAKEAKRTADKAQDIQDDINYYHNR</sequence>
<dbReference type="EMBL" id="JQCQ01000024">
    <property type="protein sequence ID" value="KRO24673.1"/>
    <property type="molecule type" value="Genomic_DNA"/>
</dbReference>